<proteinExistence type="predicted"/>
<evidence type="ECO:0000256" key="1">
    <source>
        <dbReference type="SAM" id="Phobius"/>
    </source>
</evidence>
<feature type="transmembrane region" description="Helical" evidence="1">
    <location>
        <begin position="139"/>
        <end position="159"/>
    </location>
</feature>
<evidence type="ECO:0000313" key="3">
    <source>
        <dbReference type="Proteomes" id="UP001479436"/>
    </source>
</evidence>
<keyword evidence="3" id="KW-1185">Reference proteome</keyword>
<keyword evidence="1" id="KW-1133">Transmembrane helix</keyword>
<keyword evidence="1" id="KW-0472">Membrane</keyword>
<sequence>MDSNKLSTLAVVPISKTNQESVPLPSEIATNAYDTEPSTAILEVTESNVTPNPPTEAPHPFLLTPPTNDDSSRSPSVHNAVLARRNLLSHIRDNYRTISRTNRILLITNFVFSFSMVTAMIVVLIVTRNQDCDRPLRSFLALNVFKYGFGIPLMLVHYLHPDGRFPQYSSSVWVQWADR</sequence>
<accession>A0ABR2WZK2</accession>
<reference evidence="2 3" key="1">
    <citation type="submission" date="2023-04" db="EMBL/GenBank/DDBJ databases">
        <title>Genome of Basidiobolus ranarum AG-B5.</title>
        <authorList>
            <person name="Stajich J.E."/>
            <person name="Carter-House D."/>
            <person name="Gryganskyi A."/>
        </authorList>
    </citation>
    <scope>NUCLEOTIDE SEQUENCE [LARGE SCALE GENOMIC DNA]</scope>
    <source>
        <strain evidence="2 3">AG-B5</strain>
    </source>
</reference>
<dbReference type="Proteomes" id="UP001479436">
    <property type="component" value="Unassembled WGS sequence"/>
</dbReference>
<organism evidence="2 3">
    <name type="scientific">Basidiobolus ranarum</name>
    <dbReference type="NCBI Taxonomy" id="34480"/>
    <lineage>
        <taxon>Eukaryota</taxon>
        <taxon>Fungi</taxon>
        <taxon>Fungi incertae sedis</taxon>
        <taxon>Zoopagomycota</taxon>
        <taxon>Entomophthoromycotina</taxon>
        <taxon>Basidiobolomycetes</taxon>
        <taxon>Basidiobolales</taxon>
        <taxon>Basidiobolaceae</taxon>
        <taxon>Basidiobolus</taxon>
    </lineage>
</organism>
<comment type="caution">
    <text evidence="2">The sequence shown here is derived from an EMBL/GenBank/DDBJ whole genome shotgun (WGS) entry which is preliminary data.</text>
</comment>
<keyword evidence="1" id="KW-0812">Transmembrane</keyword>
<gene>
    <name evidence="2" type="ORF">K7432_003628</name>
</gene>
<name>A0ABR2WZK2_9FUNG</name>
<evidence type="ECO:0000313" key="2">
    <source>
        <dbReference type="EMBL" id="KAK9766911.1"/>
    </source>
</evidence>
<protein>
    <submittedName>
        <fullName evidence="2">Uncharacterized protein</fullName>
    </submittedName>
</protein>
<feature type="transmembrane region" description="Helical" evidence="1">
    <location>
        <begin position="104"/>
        <end position="127"/>
    </location>
</feature>
<dbReference type="EMBL" id="JASJQH010000113">
    <property type="protein sequence ID" value="KAK9766911.1"/>
    <property type="molecule type" value="Genomic_DNA"/>
</dbReference>